<dbReference type="AlphaFoldDB" id="A0A0F9LQJ3"/>
<dbReference type="EMBL" id="LAZR01006822">
    <property type="protein sequence ID" value="KKM89396.1"/>
    <property type="molecule type" value="Genomic_DNA"/>
</dbReference>
<dbReference type="CDD" id="cd04491">
    <property type="entry name" value="SoSSB_OBF"/>
    <property type="match status" value="2"/>
</dbReference>
<proteinExistence type="predicted"/>
<accession>A0A0F9LQJ3</accession>
<evidence type="ECO:0000313" key="3">
    <source>
        <dbReference type="EMBL" id="KKM89396.1"/>
    </source>
</evidence>
<evidence type="ECO:0000259" key="2">
    <source>
        <dbReference type="Pfam" id="PF08646"/>
    </source>
</evidence>
<protein>
    <recommendedName>
        <fullName evidence="2">Replication factor A C-terminal domain-containing protein</fullName>
    </recommendedName>
</protein>
<evidence type="ECO:0000256" key="1">
    <source>
        <dbReference type="ARBA" id="ARBA00023125"/>
    </source>
</evidence>
<dbReference type="InterPro" id="IPR051231">
    <property type="entry name" value="SOSS-B"/>
</dbReference>
<feature type="domain" description="Replication factor A C-terminal" evidence="2">
    <location>
        <begin position="435"/>
        <end position="562"/>
    </location>
</feature>
<dbReference type="GO" id="GO:0010212">
    <property type="term" value="P:response to ionizing radiation"/>
    <property type="evidence" value="ECO:0007669"/>
    <property type="project" value="TreeGrafter"/>
</dbReference>
<dbReference type="PANTHER" id="PTHR13356:SF0">
    <property type="entry name" value="SOSS COMPLEX SUBUNIT B HOMOLOG"/>
    <property type="match status" value="1"/>
</dbReference>
<comment type="caution">
    <text evidence="3">The sequence shown here is derived from an EMBL/GenBank/DDBJ whole genome shotgun (WGS) entry which is preliminary data.</text>
</comment>
<dbReference type="GO" id="GO:0000724">
    <property type="term" value="P:double-strand break repair via homologous recombination"/>
    <property type="evidence" value="ECO:0007669"/>
    <property type="project" value="TreeGrafter"/>
</dbReference>
<name>A0A0F9LQJ3_9ZZZZ</name>
<dbReference type="PANTHER" id="PTHR13356">
    <property type="entry name" value="OB FOLD NUCLEIC ACID BINDING PROTEIN-RELATED"/>
    <property type="match status" value="1"/>
</dbReference>
<dbReference type="Pfam" id="PF08646">
    <property type="entry name" value="Rep_fac-A_C"/>
    <property type="match status" value="1"/>
</dbReference>
<reference evidence="3" key="1">
    <citation type="journal article" date="2015" name="Nature">
        <title>Complex archaea that bridge the gap between prokaryotes and eukaryotes.</title>
        <authorList>
            <person name="Spang A."/>
            <person name="Saw J.H."/>
            <person name="Jorgensen S.L."/>
            <person name="Zaremba-Niedzwiedzka K."/>
            <person name="Martijn J."/>
            <person name="Lind A.E."/>
            <person name="van Eijk R."/>
            <person name="Schleper C."/>
            <person name="Guy L."/>
            <person name="Ettema T.J."/>
        </authorList>
    </citation>
    <scope>NUCLEOTIDE SEQUENCE</scope>
</reference>
<dbReference type="SUPFAM" id="SSF50249">
    <property type="entry name" value="Nucleic acid-binding proteins"/>
    <property type="match status" value="4"/>
</dbReference>
<dbReference type="InterPro" id="IPR013955">
    <property type="entry name" value="Rep_factor-A_C"/>
</dbReference>
<dbReference type="GO" id="GO:0003677">
    <property type="term" value="F:DNA binding"/>
    <property type="evidence" value="ECO:0007669"/>
    <property type="project" value="UniProtKB-KW"/>
</dbReference>
<dbReference type="InterPro" id="IPR012340">
    <property type="entry name" value="NA-bd_OB-fold"/>
</dbReference>
<dbReference type="Gene3D" id="2.40.50.140">
    <property type="entry name" value="Nucleic acid-binding proteins"/>
    <property type="match status" value="4"/>
</dbReference>
<sequence length="572" mass="64285">MKIDIYINKIIEGTGLARKEIQDLVNDKKIELKGLISDEGALFIIAKELGVDVKNENQAFLKDIEIKISDITHNMKNLMLFGRIKDINNVNNFKKKDGSDGYVGSFLLHDKSGDVRIVLWDEQVNIFTDPDFKYNELVKIINGNANRGKYGGIEIHIGRFGKVILSPDDVDYNNYPKLETELINIKDINLNHNSVSIEGKVIQIFPLKEFTRKNGELGRVRSIALLDSTGSVRIAFWNEDTNKLDGIEEGNIISVSNLHPKLSTFDSKTIDLNSSKSSKVEKNTKEFEIEGVSIDKIKKLQNCQGVVTFGGIITSIDNLRTVSLKSGENVSLLGFTVNDNSDGIKVTLWREIAEEYSKILSVGQGLRLRNVMVRYSTFSNRNEISAIKDSILELKDLEIKNIKNIEPSNKNLSTSYSGEFTKIKSIKAPGIVEIKGFIAKDLTKIITYEACNNCFKKIENCSCGGNDGTTNRMIINLIVDDGTGTIRLTLMGETAEKFISLETEKISQIKETPEDFEKFLEKKSSEILGKDMIIKGKVKFSDYSNSYELSVYDFKDVNIDEELGKVMRKIES</sequence>
<organism evidence="3">
    <name type="scientific">marine sediment metagenome</name>
    <dbReference type="NCBI Taxonomy" id="412755"/>
    <lineage>
        <taxon>unclassified sequences</taxon>
        <taxon>metagenomes</taxon>
        <taxon>ecological metagenomes</taxon>
    </lineage>
</organism>
<gene>
    <name evidence="3" type="ORF">LCGC14_1249120</name>
</gene>
<keyword evidence="1" id="KW-0238">DNA-binding</keyword>